<evidence type="ECO:0000256" key="6">
    <source>
        <dbReference type="SAM" id="Phobius"/>
    </source>
</evidence>
<keyword evidence="4 6" id="KW-0472">Membrane</keyword>
<feature type="transmembrane region" description="Helical" evidence="6">
    <location>
        <begin position="143"/>
        <end position="166"/>
    </location>
</feature>
<accession>A0AAV1UCU9</accession>
<evidence type="ECO:0000256" key="1">
    <source>
        <dbReference type="ARBA" id="ARBA00004141"/>
    </source>
</evidence>
<dbReference type="Proteomes" id="UP001162060">
    <property type="component" value="Unassembled WGS sequence"/>
</dbReference>
<evidence type="ECO:0000256" key="4">
    <source>
        <dbReference type="ARBA" id="ARBA00023136"/>
    </source>
</evidence>
<dbReference type="PANTHER" id="PTHR38894:SF1">
    <property type="entry name" value="TRANSMEMBRANE PROTEIN"/>
    <property type="match status" value="1"/>
</dbReference>
<name>A0AAV1UCU9_9STRA</name>
<sequence length="254" mass="27770">MMNPSTTASSAAPSAPTPSPAVPAAGASDASSGSTESAASLMMHQMSTQFKTQLSHVQMPTAIKEHTDELERRISTTDIARINGYMRLVNLLFSGALWVTCFFRMFQVPSYSHFLVIIYIMFLSAGLAFVENHERFPTLADRVKINFGFMFSAKGKASYILSIAFLAVSQGWIGWIIGLCFFFLALFNFFLINKHPAYKATMMKPTGMATSTDGHQEEADLEAMPELRYNQKQAHATATGASTTATAQPSHVSV</sequence>
<dbReference type="PANTHER" id="PTHR38894">
    <property type="entry name" value="TRANSMEMBRANE PROTEIN"/>
    <property type="match status" value="1"/>
</dbReference>
<dbReference type="Pfam" id="PF08507">
    <property type="entry name" value="COPI_assoc"/>
    <property type="match status" value="1"/>
</dbReference>
<comment type="caution">
    <text evidence="7">The sequence shown here is derived from an EMBL/GenBank/DDBJ whole genome shotgun (WGS) entry which is preliminary data.</text>
</comment>
<dbReference type="GO" id="GO:0016020">
    <property type="term" value="C:membrane"/>
    <property type="evidence" value="ECO:0007669"/>
    <property type="project" value="UniProtKB-SubCell"/>
</dbReference>
<dbReference type="EMBL" id="CAKLBY020000189">
    <property type="protein sequence ID" value="CAK7932416.1"/>
    <property type="molecule type" value="Genomic_DNA"/>
</dbReference>
<evidence type="ECO:0000256" key="5">
    <source>
        <dbReference type="SAM" id="MobiDB-lite"/>
    </source>
</evidence>
<gene>
    <name evidence="7" type="ORF">PM001_LOCUS17566</name>
</gene>
<comment type="subcellular location">
    <subcellularLocation>
        <location evidence="1">Membrane</location>
        <topology evidence="1">Multi-pass membrane protein</topology>
    </subcellularLocation>
</comment>
<evidence type="ECO:0000313" key="7">
    <source>
        <dbReference type="EMBL" id="CAK7932416.1"/>
    </source>
</evidence>
<reference evidence="7" key="1">
    <citation type="submission" date="2024-01" db="EMBL/GenBank/DDBJ databases">
        <authorList>
            <person name="Webb A."/>
        </authorList>
    </citation>
    <scope>NUCLEOTIDE SEQUENCE</scope>
    <source>
        <strain evidence="7">Pm1</strain>
    </source>
</reference>
<feature type="transmembrane region" description="Helical" evidence="6">
    <location>
        <begin position="172"/>
        <end position="192"/>
    </location>
</feature>
<feature type="region of interest" description="Disordered" evidence="5">
    <location>
        <begin position="1"/>
        <end position="34"/>
    </location>
</feature>
<feature type="compositionally biased region" description="Low complexity" evidence="5">
    <location>
        <begin position="1"/>
        <end position="14"/>
    </location>
</feature>
<evidence type="ECO:0000256" key="3">
    <source>
        <dbReference type="ARBA" id="ARBA00022989"/>
    </source>
</evidence>
<feature type="transmembrane region" description="Helical" evidence="6">
    <location>
        <begin position="88"/>
        <end position="106"/>
    </location>
</feature>
<feature type="transmembrane region" description="Helical" evidence="6">
    <location>
        <begin position="112"/>
        <end position="131"/>
    </location>
</feature>
<keyword evidence="3 6" id="KW-1133">Transmembrane helix</keyword>
<feature type="compositionally biased region" description="Low complexity" evidence="5">
    <location>
        <begin position="22"/>
        <end position="34"/>
    </location>
</feature>
<dbReference type="InterPro" id="IPR013714">
    <property type="entry name" value="Golgi_TVP15"/>
</dbReference>
<organism evidence="7 8">
    <name type="scientific">Peronospora matthiolae</name>
    <dbReference type="NCBI Taxonomy" id="2874970"/>
    <lineage>
        <taxon>Eukaryota</taxon>
        <taxon>Sar</taxon>
        <taxon>Stramenopiles</taxon>
        <taxon>Oomycota</taxon>
        <taxon>Peronosporomycetes</taxon>
        <taxon>Peronosporales</taxon>
        <taxon>Peronosporaceae</taxon>
        <taxon>Peronospora</taxon>
    </lineage>
</organism>
<evidence type="ECO:0000313" key="8">
    <source>
        <dbReference type="Proteomes" id="UP001162060"/>
    </source>
</evidence>
<evidence type="ECO:0000256" key="2">
    <source>
        <dbReference type="ARBA" id="ARBA00022692"/>
    </source>
</evidence>
<keyword evidence="2 6" id="KW-0812">Transmembrane</keyword>
<proteinExistence type="predicted"/>
<protein>
    <submittedName>
        <fullName evidence="7">Uncharacterized protein</fullName>
    </submittedName>
</protein>
<dbReference type="AlphaFoldDB" id="A0AAV1UCU9"/>